<organism evidence="1 2">
    <name type="scientific">Rhizopus oryzae</name>
    <name type="common">Mucormycosis agent</name>
    <name type="synonym">Rhizopus arrhizus var. delemar</name>
    <dbReference type="NCBI Taxonomy" id="64495"/>
    <lineage>
        <taxon>Eukaryota</taxon>
        <taxon>Fungi</taxon>
        <taxon>Fungi incertae sedis</taxon>
        <taxon>Mucoromycota</taxon>
        <taxon>Mucoromycotina</taxon>
        <taxon>Mucoromycetes</taxon>
        <taxon>Mucorales</taxon>
        <taxon>Mucorineae</taxon>
        <taxon>Rhizopodaceae</taxon>
        <taxon>Rhizopus</taxon>
    </lineage>
</organism>
<reference evidence="1" key="1">
    <citation type="journal article" date="2020" name="Microb. Genom.">
        <title>Genetic diversity of clinical and environmental Mucorales isolates obtained from an investigation of mucormycosis cases among solid organ transplant recipients.</title>
        <authorList>
            <person name="Nguyen M.H."/>
            <person name="Kaul D."/>
            <person name="Muto C."/>
            <person name="Cheng S.J."/>
            <person name="Richter R.A."/>
            <person name="Bruno V.M."/>
            <person name="Liu G."/>
            <person name="Beyhan S."/>
            <person name="Sundermann A.J."/>
            <person name="Mounaud S."/>
            <person name="Pasculle A.W."/>
            <person name="Nierman W.C."/>
            <person name="Driscoll E."/>
            <person name="Cumbie R."/>
            <person name="Clancy C.J."/>
            <person name="Dupont C.L."/>
        </authorList>
    </citation>
    <scope>NUCLEOTIDE SEQUENCE</scope>
    <source>
        <strain evidence="1">GL11</strain>
    </source>
</reference>
<evidence type="ECO:0000313" key="2">
    <source>
        <dbReference type="Proteomes" id="UP000716291"/>
    </source>
</evidence>
<name>A0A9P7BHS9_RHIOR</name>
<protein>
    <submittedName>
        <fullName evidence="1">Uncharacterized protein</fullName>
    </submittedName>
</protein>
<gene>
    <name evidence="1" type="ORF">G6F64_015184</name>
</gene>
<proteinExistence type="predicted"/>
<accession>A0A9P7BHS9</accession>
<sequence length="86" mass="9100">MAQDPAEVLGFLRDLAALRARTAGHRQPAGLGPGVRRRSPEAGALQLFRAGREAVLHRTEGTGRPVLGDRAAVWPARAGRQRAGVA</sequence>
<dbReference type="Proteomes" id="UP000716291">
    <property type="component" value="Unassembled WGS sequence"/>
</dbReference>
<evidence type="ECO:0000313" key="1">
    <source>
        <dbReference type="EMBL" id="KAG1274188.1"/>
    </source>
</evidence>
<comment type="caution">
    <text evidence="1">The sequence shown here is derived from an EMBL/GenBank/DDBJ whole genome shotgun (WGS) entry which is preliminary data.</text>
</comment>
<dbReference type="EMBL" id="JAANQT010011657">
    <property type="protein sequence ID" value="KAG1274188.1"/>
    <property type="molecule type" value="Genomic_DNA"/>
</dbReference>
<keyword evidence="2" id="KW-1185">Reference proteome</keyword>
<dbReference type="AlphaFoldDB" id="A0A9P7BHS9"/>